<keyword evidence="2" id="KW-1185">Reference proteome</keyword>
<name>A0A4Y1YM76_9PROT</name>
<proteinExistence type="predicted"/>
<gene>
    <name evidence="1" type="ORF">Nstercoris_00154</name>
</gene>
<dbReference type="EMBL" id="AP019755">
    <property type="protein sequence ID" value="BBL33927.1"/>
    <property type="molecule type" value="Genomic_DNA"/>
</dbReference>
<reference evidence="1 2" key="1">
    <citation type="submission" date="2019-06" db="EMBL/GenBank/DDBJ databases">
        <title>Nitrosomonas stercoris KYUHI-S whole genome shotgun sequence.</title>
        <authorList>
            <person name="Nakagawa T."/>
            <person name="Tsuchiya Y."/>
            <person name="Takahashi R."/>
        </authorList>
    </citation>
    <scope>NUCLEOTIDE SEQUENCE [LARGE SCALE GENOMIC DNA]</scope>
    <source>
        <strain evidence="1 2">KYUHI-S</strain>
    </source>
</reference>
<evidence type="ECO:0000313" key="2">
    <source>
        <dbReference type="Proteomes" id="UP000316473"/>
    </source>
</evidence>
<protein>
    <submittedName>
        <fullName evidence="1">Uncharacterized protein</fullName>
    </submittedName>
</protein>
<evidence type="ECO:0000313" key="1">
    <source>
        <dbReference type="EMBL" id="BBL33927.1"/>
    </source>
</evidence>
<sequence>MKSEIAALLKEYAQPEDALQEQLIEGGSDLMVDEVINNHATSLAERISGLKKLAI</sequence>
<dbReference type="AlphaFoldDB" id="A0A4Y1YM76"/>
<accession>A0A4Y1YM76</accession>
<dbReference type="KEGG" id="nst:Nstercoris_00154"/>
<dbReference type="Proteomes" id="UP000316473">
    <property type="component" value="Chromosome"/>
</dbReference>
<organism evidence="1 2">
    <name type="scientific">Nitrosomonas stercoris</name>
    <dbReference type="NCBI Taxonomy" id="1444684"/>
    <lineage>
        <taxon>Bacteria</taxon>
        <taxon>Pseudomonadati</taxon>
        <taxon>Pseudomonadota</taxon>
        <taxon>Betaproteobacteria</taxon>
        <taxon>Nitrosomonadales</taxon>
        <taxon>Nitrosomonadaceae</taxon>
        <taxon>Nitrosomonas</taxon>
    </lineage>
</organism>